<dbReference type="Proteomes" id="UP001295423">
    <property type="component" value="Unassembled WGS sequence"/>
</dbReference>
<protein>
    <submittedName>
        <fullName evidence="2">Uncharacterized protein</fullName>
    </submittedName>
</protein>
<evidence type="ECO:0000313" key="2">
    <source>
        <dbReference type="EMBL" id="CAJ1936487.1"/>
    </source>
</evidence>
<accession>A0AAD2CK43</accession>
<proteinExistence type="predicted"/>
<gene>
    <name evidence="2" type="ORF">CYCCA115_LOCUS5216</name>
</gene>
<feature type="region of interest" description="Disordered" evidence="1">
    <location>
        <begin position="98"/>
        <end position="146"/>
    </location>
</feature>
<dbReference type="EMBL" id="CAKOGP040000557">
    <property type="protein sequence ID" value="CAJ1936487.1"/>
    <property type="molecule type" value="Genomic_DNA"/>
</dbReference>
<evidence type="ECO:0000313" key="3">
    <source>
        <dbReference type="Proteomes" id="UP001295423"/>
    </source>
</evidence>
<sequence>MSTRIHSIEMPFISELSGLLAIDDIKRKRIETDSSTDSHDTIDTASYSEGSFSSIEAEALALNSILKKTESKEGVIKDNDKNWLRSWIEQPVPSTTSLRIRRRRRRSTAIESSPSKFECVKTSFPGREGRRSRREPRARKPRTEKTVEEQWVRTCRFL</sequence>
<evidence type="ECO:0000256" key="1">
    <source>
        <dbReference type="SAM" id="MobiDB-lite"/>
    </source>
</evidence>
<keyword evidence="3" id="KW-1185">Reference proteome</keyword>
<name>A0AAD2CK43_9STRA</name>
<reference evidence="2" key="1">
    <citation type="submission" date="2023-08" db="EMBL/GenBank/DDBJ databases">
        <authorList>
            <person name="Audoor S."/>
            <person name="Bilcke G."/>
        </authorList>
    </citation>
    <scope>NUCLEOTIDE SEQUENCE</scope>
</reference>
<feature type="compositionally biased region" description="Basic residues" evidence="1">
    <location>
        <begin position="130"/>
        <end position="140"/>
    </location>
</feature>
<organism evidence="2 3">
    <name type="scientific">Cylindrotheca closterium</name>
    <dbReference type="NCBI Taxonomy" id="2856"/>
    <lineage>
        <taxon>Eukaryota</taxon>
        <taxon>Sar</taxon>
        <taxon>Stramenopiles</taxon>
        <taxon>Ochrophyta</taxon>
        <taxon>Bacillariophyta</taxon>
        <taxon>Bacillariophyceae</taxon>
        <taxon>Bacillariophycidae</taxon>
        <taxon>Bacillariales</taxon>
        <taxon>Bacillariaceae</taxon>
        <taxon>Cylindrotheca</taxon>
    </lineage>
</organism>
<dbReference type="AlphaFoldDB" id="A0AAD2CK43"/>
<comment type="caution">
    <text evidence="2">The sequence shown here is derived from an EMBL/GenBank/DDBJ whole genome shotgun (WGS) entry which is preliminary data.</text>
</comment>